<name>A0A1D8ITF4_9GAMM</name>
<dbReference type="Pfam" id="PF04102">
    <property type="entry name" value="SlyX"/>
    <property type="match status" value="1"/>
</dbReference>
<accession>A0A1D8ITF4</accession>
<dbReference type="AlphaFoldDB" id="A0A1D8ITF4"/>
<evidence type="ECO:0008006" key="3">
    <source>
        <dbReference type="Google" id="ProtNLM"/>
    </source>
</evidence>
<evidence type="ECO:0000313" key="1">
    <source>
        <dbReference type="EMBL" id="AOU99703.1"/>
    </source>
</evidence>
<sequence>MGEAGMQRVIELEERMAHLEASMDALTDALLMRERELRDAWLAIDRLKGQLIELAPAASLSPEQEPPPPHY</sequence>
<protein>
    <recommendedName>
        <fullName evidence="3">Protein SlyX homolog</fullName>
    </recommendedName>
</protein>
<gene>
    <name evidence="1" type="ORF">BI364_11515</name>
</gene>
<dbReference type="EMBL" id="CP017415">
    <property type="protein sequence ID" value="AOU99703.1"/>
    <property type="molecule type" value="Genomic_DNA"/>
</dbReference>
<reference evidence="2" key="1">
    <citation type="submission" date="2016-09" db="EMBL/GenBank/DDBJ databases">
        <title>Acidihalobacter prosperus F5.</title>
        <authorList>
            <person name="Khaleque H.N."/>
            <person name="Ramsay J.P."/>
            <person name="Kaksonen A.H."/>
            <person name="Boxall N.J."/>
            <person name="Watkin E.L.J."/>
        </authorList>
    </citation>
    <scope>NUCLEOTIDE SEQUENCE [LARGE SCALE GENOMIC DNA]</scope>
    <source>
        <strain evidence="2">F5</strain>
    </source>
</reference>
<keyword evidence="2" id="KW-1185">Reference proteome</keyword>
<evidence type="ECO:0000313" key="2">
    <source>
        <dbReference type="Proteomes" id="UP000095401"/>
    </source>
</evidence>
<dbReference type="KEGG" id="aprs:BI364_11515"/>
<dbReference type="InterPro" id="IPR007236">
    <property type="entry name" value="SlyX"/>
</dbReference>
<dbReference type="Proteomes" id="UP000095401">
    <property type="component" value="Chromosome"/>
</dbReference>
<proteinExistence type="predicted"/>
<organism evidence="1 2">
    <name type="scientific">Acidihalobacter yilgarnensis</name>
    <dbReference type="NCBI Taxonomy" id="2819280"/>
    <lineage>
        <taxon>Bacteria</taxon>
        <taxon>Pseudomonadati</taxon>
        <taxon>Pseudomonadota</taxon>
        <taxon>Gammaproteobacteria</taxon>
        <taxon>Chromatiales</taxon>
        <taxon>Ectothiorhodospiraceae</taxon>
        <taxon>Acidihalobacter</taxon>
    </lineage>
</organism>